<feature type="region of interest" description="Disordered" evidence="1">
    <location>
        <begin position="43"/>
        <end position="86"/>
    </location>
</feature>
<evidence type="ECO:0000256" key="1">
    <source>
        <dbReference type="SAM" id="MobiDB-lite"/>
    </source>
</evidence>
<dbReference type="Proteomes" id="UP000324222">
    <property type="component" value="Unassembled WGS sequence"/>
</dbReference>
<dbReference type="EMBL" id="VSRR010083070">
    <property type="protein sequence ID" value="MPC90058.1"/>
    <property type="molecule type" value="Genomic_DNA"/>
</dbReference>
<accession>A0A5B7JAV5</accession>
<keyword evidence="3" id="KW-1185">Reference proteome</keyword>
<sequence>MERIQSPGSLYHGEQTRTERRKEYEEAEEWETNLECRRVKGSHNLNIEKESSEKLSSSSSSSITISSSFSSSSSSFSSSSSSSSRVINVRNSPPFSFGDSVTVTVVKNRLGTYLIQFQSAIKTLSVNVAKL</sequence>
<feature type="compositionally biased region" description="Basic and acidic residues" evidence="1">
    <location>
        <begin position="14"/>
        <end position="24"/>
    </location>
</feature>
<proteinExistence type="predicted"/>
<protein>
    <submittedName>
        <fullName evidence="2">Uncharacterized protein</fullName>
    </submittedName>
</protein>
<feature type="compositionally biased region" description="Low complexity" evidence="1">
    <location>
        <begin position="56"/>
        <end position="84"/>
    </location>
</feature>
<feature type="region of interest" description="Disordered" evidence="1">
    <location>
        <begin position="1"/>
        <end position="30"/>
    </location>
</feature>
<evidence type="ECO:0000313" key="2">
    <source>
        <dbReference type="EMBL" id="MPC90058.1"/>
    </source>
</evidence>
<reference evidence="2 3" key="1">
    <citation type="submission" date="2019-05" db="EMBL/GenBank/DDBJ databases">
        <title>Another draft genome of Portunus trituberculatus and its Hox gene families provides insights of decapod evolution.</title>
        <authorList>
            <person name="Jeong J.-H."/>
            <person name="Song I."/>
            <person name="Kim S."/>
            <person name="Choi T."/>
            <person name="Kim D."/>
            <person name="Ryu S."/>
            <person name="Kim W."/>
        </authorList>
    </citation>
    <scope>NUCLEOTIDE SEQUENCE [LARGE SCALE GENOMIC DNA]</scope>
    <source>
        <tissue evidence="2">Muscle</tissue>
    </source>
</reference>
<evidence type="ECO:0000313" key="3">
    <source>
        <dbReference type="Proteomes" id="UP000324222"/>
    </source>
</evidence>
<comment type="caution">
    <text evidence="2">The sequence shown here is derived from an EMBL/GenBank/DDBJ whole genome shotgun (WGS) entry which is preliminary data.</text>
</comment>
<dbReference type="AlphaFoldDB" id="A0A5B7JAV5"/>
<name>A0A5B7JAV5_PORTR</name>
<organism evidence="2 3">
    <name type="scientific">Portunus trituberculatus</name>
    <name type="common">Swimming crab</name>
    <name type="synonym">Neptunus trituberculatus</name>
    <dbReference type="NCBI Taxonomy" id="210409"/>
    <lineage>
        <taxon>Eukaryota</taxon>
        <taxon>Metazoa</taxon>
        <taxon>Ecdysozoa</taxon>
        <taxon>Arthropoda</taxon>
        <taxon>Crustacea</taxon>
        <taxon>Multicrustacea</taxon>
        <taxon>Malacostraca</taxon>
        <taxon>Eumalacostraca</taxon>
        <taxon>Eucarida</taxon>
        <taxon>Decapoda</taxon>
        <taxon>Pleocyemata</taxon>
        <taxon>Brachyura</taxon>
        <taxon>Eubrachyura</taxon>
        <taxon>Portunoidea</taxon>
        <taxon>Portunidae</taxon>
        <taxon>Portuninae</taxon>
        <taxon>Portunus</taxon>
    </lineage>
</organism>
<gene>
    <name evidence="2" type="ORF">E2C01_085026</name>
</gene>